<evidence type="ECO:0000313" key="2">
    <source>
        <dbReference type="EMBL" id="KXZ15291.1"/>
    </source>
</evidence>
<accession>A0A150F472</accession>
<dbReference type="AlphaFoldDB" id="A0A150F472"/>
<dbReference type="STRING" id="1793963.AXI58_03260"/>
<keyword evidence="3" id="KW-1185">Reference proteome</keyword>
<proteinExistence type="predicted"/>
<evidence type="ECO:0000256" key="1">
    <source>
        <dbReference type="SAM" id="MobiDB-lite"/>
    </source>
</evidence>
<gene>
    <name evidence="2" type="ORF">AXI58_03260</name>
</gene>
<dbReference type="RefSeq" id="WP_061522946.1">
    <property type="nucleotide sequence ID" value="NZ_JARLZY010000006.1"/>
</dbReference>
<reference evidence="3" key="1">
    <citation type="submission" date="2016-02" db="EMBL/GenBank/DDBJ databases">
        <authorList>
            <person name="Dunlap C."/>
        </authorList>
    </citation>
    <scope>NUCLEOTIDE SEQUENCE [LARGE SCALE GENOMIC DNA]</scope>
    <source>
        <strain evidence="3">NRRL B-41092</strain>
    </source>
</reference>
<protein>
    <recommendedName>
        <fullName evidence="4">XkdX family protein</fullName>
    </recommendedName>
</protein>
<feature type="compositionally biased region" description="Basic and acidic residues" evidence="1">
    <location>
        <begin position="69"/>
        <end position="81"/>
    </location>
</feature>
<organism evidence="2 3">
    <name type="scientific">Bacillus nakamurai</name>
    <dbReference type="NCBI Taxonomy" id="1793963"/>
    <lineage>
        <taxon>Bacteria</taxon>
        <taxon>Bacillati</taxon>
        <taxon>Bacillota</taxon>
        <taxon>Bacilli</taxon>
        <taxon>Bacillales</taxon>
        <taxon>Bacillaceae</taxon>
        <taxon>Bacillus</taxon>
    </lineage>
</organism>
<name>A0A150F472_9BACI</name>
<dbReference type="Pfam" id="PF09693">
    <property type="entry name" value="Phage_XkdX"/>
    <property type="match status" value="1"/>
</dbReference>
<sequence length="81" mass="8639">MNFPTYADAQVYYQWGFDISFCVEGGAITPDQYKEITGKDYGEETKGTAGDATPSAGPSESTGSTTESEQVKKDETAPVGE</sequence>
<dbReference type="InterPro" id="IPR010022">
    <property type="entry name" value="XkdX"/>
</dbReference>
<dbReference type="Proteomes" id="UP000075430">
    <property type="component" value="Unassembled WGS sequence"/>
</dbReference>
<evidence type="ECO:0008006" key="4">
    <source>
        <dbReference type="Google" id="ProtNLM"/>
    </source>
</evidence>
<feature type="compositionally biased region" description="Low complexity" evidence="1">
    <location>
        <begin position="53"/>
        <end position="68"/>
    </location>
</feature>
<comment type="caution">
    <text evidence="2">The sequence shown here is derived from an EMBL/GenBank/DDBJ whole genome shotgun (WGS) entry which is preliminary data.</text>
</comment>
<dbReference type="EMBL" id="LSBA01000036">
    <property type="protein sequence ID" value="KXZ15291.1"/>
    <property type="molecule type" value="Genomic_DNA"/>
</dbReference>
<dbReference type="OrthoDB" id="1925295at2"/>
<feature type="region of interest" description="Disordered" evidence="1">
    <location>
        <begin position="38"/>
        <end position="81"/>
    </location>
</feature>
<evidence type="ECO:0000313" key="3">
    <source>
        <dbReference type="Proteomes" id="UP000075430"/>
    </source>
</evidence>